<dbReference type="Pfam" id="PF08281">
    <property type="entry name" value="Sigma70_r4_2"/>
    <property type="match status" value="1"/>
</dbReference>
<sequence>MTTRQIIELLQQLLHSLENGELVEMGFQRRARRRELAARVAEELKRLTAPAHPAIREARERWATTSFLRIDQDERVIEVNPDGTSWVRAWVKISTVFPARADTPGRRSFEAAVADMPEEMRQIFLTHALDGLPYEAIAEQLHIDVAQVQLQIGLALARLDEAVAQAKEMPE</sequence>
<evidence type="ECO:0000313" key="3">
    <source>
        <dbReference type="Proteomes" id="UP000030907"/>
    </source>
</evidence>
<organism evidence="2 3">
    <name type="scientific">Sphingopyxis fribergensis</name>
    <dbReference type="NCBI Taxonomy" id="1515612"/>
    <lineage>
        <taxon>Bacteria</taxon>
        <taxon>Pseudomonadati</taxon>
        <taxon>Pseudomonadota</taxon>
        <taxon>Alphaproteobacteria</taxon>
        <taxon>Sphingomonadales</taxon>
        <taxon>Sphingomonadaceae</taxon>
        <taxon>Sphingopyxis</taxon>
    </lineage>
</organism>
<dbReference type="SUPFAM" id="SSF88659">
    <property type="entry name" value="Sigma3 and sigma4 domains of RNA polymerase sigma factors"/>
    <property type="match status" value="1"/>
</dbReference>
<dbReference type="EMBL" id="CP009123">
    <property type="protein sequence ID" value="AJA11700.1"/>
    <property type="molecule type" value="Genomic_DNA"/>
</dbReference>
<evidence type="ECO:0000313" key="2">
    <source>
        <dbReference type="EMBL" id="AJA11700.1"/>
    </source>
</evidence>
<dbReference type="AlphaFoldDB" id="A0A0A7PNW9"/>
<proteinExistence type="predicted"/>
<keyword evidence="2" id="KW-0614">Plasmid</keyword>
<dbReference type="GO" id="GO:0016987">
    <property type="term" value="F:sigma factor activity"/>
    <property type="evidence" value="ECO:0007669"/>
    <property type="project" value="InterPro"/>
</dbReference>
<dbReference type="InterPro" id="IPR036388">
    <property type="entry name" value="WH-like_DNA-bd_sf"/>
</dbReference>
<dbReference type="OrthoDB" id="7447733at2"/>
<dbReference type="Proteomes" id="UP000030907">
    <property type="component" value="Plasmid pSfKp5.2"/>
</dbReference>
<accession>A0A0A7PNW9</accession>
<geneLocation type="plasmid" evidence="2 3">
    <name>pSfKp5.2</name>
</geneLocation>
<dbReference type="GO" id="GO:0003677">
    <property type="term" value="F:DNA binding"/>
    <property type="evidence" value="ECO:0007669"/>
    <property type="project" value="InterPro"/>
</dbReference>
<dbReference type="InterPro" id="IPR013324">
    <property type="entry name" value="RNA_pol_sigma_r3/r4-like"/>
</dbReference>
<gene>
    <name evidence="2" type="ORF">SKP52_24295</name>
</gene>
<name>A0A0A7PNW9_9SPHN</name>
<dbReference type="GO" id="GO:0006352">
    <property type="term" value="P:DNA-templated transcription initiation"/>
    <property type="evidence" value="ECO:0007669"/>
    <property type="project" value="InterPro"/>
</dbReference>
<feature type="domain" description="RNA polymerase sigma factor 70 region 4 type 2" evidence="1">
    <location>
        <begin position="107"/>
        <end position="159"/>
    </location>
</feature>
<reference evidence="2 3" key="1">
    <citation type="journal article" date="2015" name="Int. J. Syst. Evol. Microbiol.">
        <title>Description of Sphingopyxis fribergensis sp. nov. - a soil bacterium with the ability to degrade styrene and phenylacetic acid.</title>
        <authorList>
            <person name="Oelschlagel M."/>
            <person name="Ruckert C."/>
            <person name="Kalinowski J."/>
            <person name="Schmidt G."/>
            <person name="Schlomann M."/>
            <person name="Tischler D."/>
        </authorList>
    </citation>
    <scope>NUCLEOTIDE SEQUENCE [LARGE SCALE GENOMIC DNA]</scope>
    <source>
        <strain evidence="2 3">Kp5.2</strain>
        <plasmid evidence="2">pSfKp5.2</plasmid>
    </source>
</reference>
<evidence type="ECO:0000259" key="1">
    <source>
        <dbReference type="Pfam" id="PF08281"/>
    </source>
</evidence>
<dbReference type="HOGENOM" id="CLU_1617978_0_0_5"/>
<dbReference type="KEGG" id="sphk:SKP52_24295"/>
<dbReference type="Gene3D" id="1.10.10.10">
    <property type="entry name" value="Winged helix-like DNA-binding domain superfamily/Winged helix DNA-binding domain"/>
    <property type="match status" value="1"/>
</dbReference>
<protein>
    <recommendedName>
        <fullName evidence="1">RNA polymerase sigma factor 70 region 4 type 2 domain-containing protein</fullName>
    </recommendedName>
</protein>
<dbReference type="InterPro" id="IPR013249">
    <property type="entry name" value="RNA_pol_sigma70_r4_t2"/>
</dbReference>
<keyword evidence="3" id="KW-1185">Reference proteome</keyword>
<dbReference type="RefSeq" id="WP_052182289.1">
    <property type="nucleotide sequence ID" value="NZ_CP009123.1"/>
</dbReference>